<evidence type="ECO:0000313" key="2">
    <source>
        <dbReference type="Proteomes" id="UP000191522"/>
    </source>
</evidence>
<name>A0A1V6PC39_PENDC</name>
<evidence type="ECO:0008006" key="3">
    <source>
        <dbReference type="Google" id="ProtNLM"/>
    </source>
</evidence>
<comment type="caution">
    <text evidence="1">The sequence shown here is derived from an EMBL/GenBank/DDBJ whole genome shotgun (WGS) entry which is preliminary data.</text>
</comment>
<accession>A0A1V6PC39</accession>
<dbReference type="Proteomes" id="UP000191522">
    <property type="component" value="Unassembled WGS sequence"/>
</dbReference>
<dbReference type="AlphaFoldDB" id="A0A1V6PC39"/>
<dbReference type="EMBL" id="MDYL01000011">
    <property type="protein sequence ID" value="OQD74383.1"/>
    <property type="molecule type" value="Genomic_DNA"/>
</dbReference>
<keyword evidence="2" id="KW-1185">Reference proteome</keyword>
<dbReference type="InterPro" id="IPR011333">
    <property type="entry name" value="SKP1/BTB/POZ_sf"/>
</dbReference>
<gene>
    <name evidence="1" type="ORF">PENDEC_c011G04115</name>
</gene>
<proteinExistence type="predicted"/>
<dbReference type="STRING" id="69771.A0A1V6PC39"/>
<dbReference type="Gene3D" id="3.30.710.10">
    <property type="entry name" value="Potassium Channel Kv1.1, Chain A"/>
    <property type="match status" value="1"/>
</dbReference>
<organism evidence="1 2">
    <name type="scientific">Penicillium decumbens</name>
    <dbReference type="NCBI Taxonomy" id="69771"/>
    <lineage>
        <taxon>Eukaryota</taxon>
        <taxon>Fungi</taxon>
        <taxon>Dikarya</taxon>
        <taxon>Ascomycota</taxon>
        <taxon>Pezizomycotina</taxon>
        <taxon>Eurotiomycetes</taxon>
        <taxon>Eurotiomycetidae</taxon>
        <taxon>Eurotiales</taxon>
        <taxon>Aspergillaceae</taxon>
        <taxon>Penicillium</taxon>
    </lineage>
</organism>
<reference evidence="2" key="1">
    <citation type="journal article" date="2017" name="Nat. Microbiol.">
        <title>Global analysis of biosynthetic gene clusters reveals vast potential of secondary metabolite production in Penicillium species.</title>
        <authorList>
            <person name="Nielsen J.C."/>
            <person name="Grijseels S."/>
            <person name="Prigent S."/>
            <person name="Ji B."/>
            <person name="Dainat J."/>
            <person name="Nielsen K.F."/>
            <person name="Frisvad J.C."/>
            <person name="Workman M."/>
            <person name="Nielsen J."/>
        </authorList>
    </citation>
    <scope>NUCLEOTIDE SEQUENCE [LARGE SCALE GENOMIC DNA]</scope>
    <source>
        <strain evidence="2">IBT 11843</strain>
    </source>
</reference>
<sequence length="188" mass="20659">MAEITDNEPSTVVNIAAAGDLVLVIGPEKLKLRVHSLILKTASKPLAAMLGLNWKEGRDMLGADKPVELLLPEDSATALKYICAIIHYQNNTVPKILGAHDILDIAITAGKYDLLEPLTFATETWLRAHNKEPGDLMALATVAFLFQNAQVFKAMTKALILDYGGSYLALLSEDIESMLSWRVFCKHR</sequence>
<evidence type="ECO:0000313" key="1">
    <source>
        <dbReference type="EMBL" id="OQD74383.1"/>
    </source>
</evidence>
<dbReference type="OrthoDB" id="5275938at2759"/>
<protein>
    <recommendedName>
        <fullName evidence="3">BTB domain-containing protein</fullName>
    </recommendedName>
</protein>
<dbReference type="OMA" id="EESSICF"/>